<evidence type="ECO:0000256" key="12">
    <source>
        <dbReference type="ARBA" id="ARBA00023306"/>
    </source>
</evidence>
<dbReference type="Pfam" id="PF09397">
    <property type="entry name" value="FtsK_gamma"/>
    <property type="match status" value="1"/>
</dbReference>
<dbReference type="SMART" id="SM00843">
    <property type="entry name" value="Ftsk_gamma"/>
    <property type="match status" value="1"/>
</dbReference>
<dbReference type="InterPro" id="IPR025199">
    <property type="entry name" value="FtsK_4TM"/>
</dbReference>
<evidence type="ECO:0000256" key="15">
    <source>
        <dbReference type="SAM" id="MobiDB-lite"/>
    </source>
</evidence>
<feature type="transmembrane region" description="Helical" evidence="16">
    <location>
        <begin position="56"/>
        <end position="73"/>
    </location>
</feature>
<keyword evidence="9 16" id="KW-1133">Transmembrane helix</keyword>
<keyword evidence="10" id="KW-0238">DNA-binding</keyword>
<evidence type="ECO:0000256" key="4">
    <source>
        <dbReference type="ARBA" id="ARBA00022618"/>
    </source>
</evidence>
<feature type="region of interest" description="Disordered" evidence="15">
    <location>
        <begin position="207"/>
        <end position="273"/>
    </location>
</feature>
<dbReference type="InterPro" id="IPR027417">
    <property type="entry name" value="P-loop_NTPase"/>
</dbReference>
<dbReference type="Pfam" id="PF01580">
    <property type="entry name" value="FtsK_SpoIIIE"/>
    <property type="match status" value="1"/>
</dbReference>
<reference evidence="18" key="1">
    <citation type="submission" date="2020-02" db="EMBL/GenBank/DDBJ databases">
        <authorList>
            <person name="Meier V. D."/>
        </authorList>
    </citation>
    <scope>NUCLEOTIDE SEQUENCE</scope>
    <source>
        <strain evidence="18">AVDCRST_MAG33</strain>
    </source>
</reference>
<protein>
    <submittedName>
        <fullName evidence="18">DNA translocase FtsK</fullName>
    </submittedName>
</protein>
<dbReference type="InterPro" id="IPR041027">
    <property type="entry name" value="FtsK_alpha"/>
</dbReference>
<keyword evidence="12" id="KW-0131">Cell cycle</keyword>
<dbReference type="CDD" id="cd01127">
    <property type="entry name" value="TrwB_TraG_TraD_VirD4"/>
    <property type="match status" value="1"/>
</dbReference>
<dbReference type="InterPro" id="IPR036388">
    <property type="entry name" value="WH-like_DNA-bd_sf"/>
</dbReference>
<feature type="compositionally biased region" description="Basic and acidic residues" evidence="15">
    <location>
        <begin position="207"/>
        <end position="222"/>
    </location>
</feature>
<dbReference type="Pfam" id="PF17854">
    <property type="entry name" value="FtsK_alpha"/>
    <property type="match status" value="1"/>
</dbReference>
<feature type="binding site" evidence="14">
    <location>
        <begin position="573"/>
        <end position="580"/>
    </location>
    <ligand>
        <name>ATP</name>
        <dbReference type="ChEBI" id="CHEBI:30616"/>
    </ligand>
</feature>
<dbReference type="GO" id="GO:0005886">
    <property type="term" value="C:plasma membrane"/>
    <property type="evidence" value="ECO:0007669"/>
    <property type="project" value="UniProtKB-SubCell"/>
</dbReference>
<evidence type="ECO:0000256" key="14">
    <source>
        <dbReference type="PROSITE-ProRule" id="PRU00289"/>
    </source>
</evidence>
<evidence type="ECO:0000313" key="18">
    <source>
        <dbReference type="EMBL" id="CAA9574829.1"/>
    </source>
</evidence>
<feature type="region of interest" description="Disordered" evidence="15">
    <location>
        <begin position="1"/>
        <end position="26"/>
    </location>
</feature>
<dbReference type="GO" id="GO:0007059">
    <property type="term" value="P:chromosome segregation"/>
    <property type="evidence" value="ECO:0007669"/>
    <property type="project" value="UniProtKB-KW"/>
</dbReference>
<evidence type="ECO:0000256" key="3">
    <source>
        <dbReference type="ARBA" id="ARBA00022475"/>
    </source>
</evidence>
<evidence type="ECO:0000256" key="5">
    <source>
        <dbReference type="ARBA" id="ARBA00022692"/>
    </source>
</evidence>
<dbReference type="InterPro" id="IPR050206">
    <property type="entry name" value="FtsK/SpoIIIE/SftA"/>
</dbReference>
<evidence type="ECO:0000256" key="7">
    <source>
        <dbReference type="ARBA" id="ARBA00022829"/>
    </source>
</evidence>
<sequence length="893" mass="95875">MATTAKSRKRSPATAPTFVAEPTGSQRPRFRPVMAARHAMDRLPRLALVDRFHREVLGVGLVFLAGLSAWALARGEQDGRLVVWWRDVLVSAYGSLGGWLVPVFLLLVAARVFRDLDESILRPHHYLGGFLLAVAALGLLEMGAGKAGFHPGGNLGIGVATLAVDVLGDVAAGVGLYLVGTVAVFLLANMSLRRFSEEVRWLIPERRPKASQDDDDFGRWPDDGDDADDLIGTSGARPDLPFATPDPTQRRGSGRFQRGAGATGSLFDGPRQTGPVRAVTGVDHDLAILTPPPHRTVSEVAFPVGSGQDFESDPDTASGEDEAPAVVVAAASPGRRGRRSTEGVIPQATPVLGSAAVVDAEPDPDPGEPVPVPVMARVAAVPVAPREPVINVPHRQSRPTPIPVAVVAPPTPIVRTPLGEPMPLPSIGALPYYEAHKPNTAELEAKARLIQEKLASFKVQAWVREINTGPAVTQFALEPGEGVKVRRITELQNDLALALAAPQIRIEAPVPGHARVGIEVPNDQIMTVGLRETLESPAYVKGKQKLPIPLGLDVNGKYIVGDLARMPHLLIAGATGSGKSVCINGIISTFLLTRRPDEVKLLLIDPKMVELTGYNGVPHLQCPVVTEMGKVVPALRLVLREMERRYTLFSTLGVRNLDGYRLKTADEPGAENLPYLVVIIDELADLMMTTPVEVESLLQRLTQMARATGIHLILATQRPSVDVITGIIKSNVPARIAFMVSSNTDSRVILDAPGAERLLGRGDMLFVPPDAAKPQRIQGVFVADEDVSGVVNHWQAVVPIPQYAQEWIDLPSASDAADGSGGDDDGEDDPLWDQAIEIVRKQGTASASMLQRRLRIGYNRAARLIQEMEDQEIIGPADGIKGRTVFLTDESAE</sequence>
<evidence type="ECO:0000256" key="9">
    <source>
        <dbReference type="ARBA" id="ARBA00022989"/>
    </source>
</evidence>
<organism evidence="18">
    <name type="scientific">uncultured Thermomicrobiales bacterium</name>
    <dbReference type="NCBI Taxonomy" id="1645740"/>
    <lineage>
        <taxon>Bacteria</taxon>
        <taxon>Pseudomonadati</taxon>
        <taxon>Thermomicrobiota</taxon>
        <taxon>Thermomicrobia</taxon>
        <taxon>Thermomicrobiales</taxon>
        <taxon>environmental samples</taxon>
    </lineage>
</organism>
<feature type="transmembrane region" description="Helical" evidence="16">
    <location>
        <begin position="93"/>
        <end position="113"/>
    </location>
</feature>
<name>A0A6J4VEA0_9BACT</name>
<dbReference type="EMBL" id="CADCWK010000363">
    <property type="protein sequence ID" value="CAA9574829.1"/>
    <property type="molecule type" value="Genomic_DNA"/>
</dbReference>
<keyword evidence="11 16" id="KW-0472">Membrane</keyword>
<comment type="subunit">
    <text evidence="13">Homohexamer. Forms a ring that surrounds DNA.</text>
</comment>
<dbReference type="InterPro" id="IPR018541">
    <property type="entry name" value="Ftsk_gamma"/>
</dbReference>
<keyword evidence="8 14" id="KW-0067">ATP-binding</keyword>
<feature type="domain" description="FtsK" evidence="17">
    <location>
        <begin position="556"/>
        <end position="747"/>
    </location>
</feature>
<dbReference type="SMART" id="SM00382">
    <property type="entry name" value="AAA"/>
    <property type="match status" value="1"/>
</dbReference>
<dbReference type="GO" id="GO:0003677">
    <property type="term" value="F:DNA binding"/>
    <property type="evidence" value="ECO:0007669"/>
    <property type="project" value="UniProtKB-KW"/>
</dbReference>
<dbReference type="SUPFAM" id="SSF46785">
    <property type="entry name" value="Winged helix' DNA-binding domain"/>
    <property type="match status" value="1"/>
</dbReference>
<dbReference type="GO" id="GO:0051301">
    <property type="term" value="P:cell division"/>
    <property type="evidence" value="ECO:0007669"/>
    <property type="project" value="UniProtKB-KW"/>
</dbReference>
<keyword evidence="6 14" id="KW-0547">Nucleotide-binding</keyword>
<gene>
    <name evidence="18" type="ORF">AVDCRST_MAG33-2934</name>
</gene>
<dbReference type="PROSITE" id="PS50901">
    <property type="entry name" value="FTSK"/>
    <property type="match status" value="1"/>
</dbReference>
<proteinExistence type="inferred from homology"/>
<evidence type="ECO:0000256" key="1">
    <source>
        <dbReference type="ARBA" id="ARBA00004651"/>
    </source>
</evidence>
<evidence type="ECO:0000256" key="11">
    <source>
        <dbReference type="ARBA" id="ARBA00023136"/>
    </source>
</evidence>
<dbReference type="Gene3D" id="3.40.50.300">
    <property type="entry name" value="P-loop containing nucleotide triphosphate hydrolases"/>
    <property type="match status" value="1"/>
</dbReference>
<evidence type="ECO:0000259" key="17">
    <source>
        <dbReference type="PROSITE" id="PS50901"/>
    </source>
</evidence>
<comment type="subcellular location">
    <subcellularLocation>
        <location evidence="1">Cell membrane</location>
        <topology evidence="1">Multi-pass membrane protein</topology>
    </subcellularLocation>
</comment>
<evidence type="ECO:0000256" key="10">
    <source>
        <dbReference type="ARBA" id="ARBA00023125"/>
    </source>
</evidence>
<evidence type="ECO:0000256" key="13">
    <source>
        <dbReference type="ARBA" id="ARBA00025923"/>
    </source>
</evidence>
<evidence type="ECO:0000256" key="2">
    <source>
        <dbReference type="ARBA" id="ARBA00006474"/>
    </source>
</evidence>
<accession>A0A6J4VEA0</accession>
<keyword evidence="4" id="KW-0132">Cell division</keyword>
<dbReference type="InterPro" id="IPR003593">
    <property type="entry name" value="AAA+_ATPase"/>
</dbReference>
<comment type="similarity">
    <text evidence="2">Belongs to the FtsK/SpoIIIE/SftA family.</text>
</comment>
<evidence type="ECO:0000256" key="8">
    <source>
        <dbReference type="ARBA" id="ARBA00022840"/>
    </source>
</evidence>
<dbReference type="InterPro" id="IPR036390">
    <property type="entry name" value="WH_DNA-bd_sf"/>
</dbReference>
<dbReference type="GO" id="GO:0005524">
    <property type="term" value="F:ATP binding"/>
    <property type="evidence" value="ECO:0007669"/>
    <property type="project" value="UniProtKB-UniRule"/>
</dbReference>
<dbReference type="InterPro" id="IPR002543">
    <property type="entry name" value="FtsK_dom"/>
</dbReference>
<feature type="transmembrane region" description="Helical" evidence="16">
    <location>
        <begin position="125"/>
        <end position="144"/>
    </location>
</feature>
<dbReference type="Gene3D" id="3.30.980.40">
    <property type="match status" value="1"/>
</dbReference>
<keyword evidence="3" id="KW-1003">Cell membrane</keyword>
<evidence type="ECO:0000256" key="16">
    <source>
        <dbReference type="SAM" id="Phobius"/>
    </source>
</evidence>
<dbReference type="Gene3D" id="1.10.10.10">
    <property type="entry name" value="Winged helix-like DNA-binding domain superfamily/Winged helix DNA-binding domain"/>
    <property type="match status" value="1"/>
</dbReference>
<keyword evidence="5 16" id="KW-0812">Transmembrane</keyword>
<evidence type="ECO:0000256" key="6">
    <source>
        <dbReference type="ARBA" id="ARBA00022741"/>
    </source>
</evidence>
<dbReference type="PANTHER" id="PTHR22683:SF41">
    <property type="entry name" value="DNA TRANSLOCASE FTSK"/>
    <property type="match status" value="1"/>
</dbReference>
<dbReference type="SUPFAM" id="SSF52540">
    <property type="entry name" value="P-loop containing nucleoside triphosphate hydrolases"/>
    <property type="match status" value="1"/>
</dbReference>
<dbReference type="AlphaFoldDB" id="A0A6J4VEA0"/>
<dbReference type="Pfam" id="PF13491">
    <property type="entry name" value="FtsK_4TM"/>
    <property type="match status" value="1"/>
</dbReference>
<keyword evidence="7" id="KW-0159">Chromosome partition</keyword>
<dbReference type="PANTHER" id="PTHR22683">
    <property type="entry name" value="SPORULATION PROTEIN RELATED"/>
    <property type="match status" value="1"/>
</dbReference>
<feature type="compositionally biased region" description="Basic residues" evidence="15">
    <location>
        <begin position="1"/>
        <end position="11"/>
    </location>
</feature>